<protein>
    <submittedName>
        <fullName evidence="14">Cytochrome b561 domain-containing protein</fullName>
    </submittedName>
</protein>
<dbReference type="InterPro" id="IPR043205">
    <property type="entry name" value="CYB561/CYBRD1-like"/>
</dbReference>
<keyword evidence="4" id="KW-0349">Heme</keyword>
<keyword evidence="10 11" id="KW-0472">Membrane</keyword>
<organism evidence="13 14">
    <name type="scientific">Panagrellus redivivus</name>
    <name type="common">Microworm</name>
    <dbReference type="NCBI Taxonomy" id="6233"/>
    <lineage>
        <taxon>Eukaryota</taxon>
        <taxon>Metazoa</taxon>
        <taxon>Ecdysozoa</taxon>
        <taxon>Nematoda</taxon>
        <taxon>Chromadorea</taxon>
        <taxon>Rhabditida</taxon>
        <taxon>Tylenchina</taxon>
        <taxon>Panagrolaimomorpha</taxon>
        <taxon>Panagrolaimoidea</taxon>
        <taxon>Panagrolaimidae</taxon>
        <taxon>Panagrellus</taxon>
    </lineage>
</organism>
<reference evidence="13" key="1">
    <citation type="journal article" date="2013" name="Genetics">
        <title>The draft genome and transcriptome of Panagrellus redivivus are shaped by the harsh demands of a free-living lifestyle.</title>
        <authorList>
            <person name="Srinivasan J."/>
            <person name="Dillman A.R."/>
            <person name="Macchietto M.G."/>
            <person name="Heikkinen L."/>
            <person name="Lakso M."/>
            <person name="Fracchia K.M."/>
            <person name="Antoshechkin I."/>
            <person name="Mortazavi A."/>
            <person name="Wong G."/>
            <person name="Sternberg P.W."/>
        </authorList>
    </citation>
    <scope>NUCLEOTIDE SEQUENCE [LARGE SCALE GENOMIC DNA]</scope>
    <source>
        <strain evidence="13">MT8872</strain>
    </source>
</reference>
<dbReference type="PROSITE" id="PS50939">
    <property type="entry name" value="CYTOCHROME_B561"/>
    <property type="match status" value="1"/>
</dbReference>
<dbReference type="GO" id="GO:0016020">
    <property type="term" value="C:membrane"/>
    <property type="evidence" value="ECO:0007669"/>
    <property type="project" value="UniProtKB-SubCell"/>
</dbReference>
<comment type="subcellular location">
    <subcellularLocation>
        <location evidence="2">Membrane</location>
        <topology evidence="2">Multi-pass membrane protein</topology>
    </subcellularLocation>
</comment>
<dbReference type="PANTHER" id="PTHR10106:SF50">
    <property type="entry name" value="CYTOCHROME B561 DOMAIN-CONTAINING PROTEIN"/>
    <property type="match status" value="1"/>
</dbReference>
<dbReference type="InterPro" id="IPR006593">
    <property type="entry name" value="Cyt_b561/ferric_Rdtase_TM"/>
</dbReference>
<dbReference type="Gene3D" id="1.20.120.1770">
    <property type="match status" value="1"/>
</dbReference>
<dbReference type="AlphaFoldDB" id="A0A7E4VHX3"/>
<sequence>MHTPRISAWDGLDHVPPVVDTTAADYKKYKASMKYFDFMALLAHGVGAIMVVLNGFVFGTANGGFQWKTRAFNETDPELAPVDGLLNYHLFFSTVAFVFLQGEAIVTYRIHRHEIKFFTKIVHSAFHLAVITVGGFSFAIMVHRNDVLKQKQFTSFYSWLEIALLAVYVIQMFGAFIMFVFPRTSPKVQQSVKPWHAGFGLLIFALSVIQVVSRNMTYSVGDCEIALNCSSHLDYLHNFGVISIIIYAVLIGILVVNPNWKRQLTLDERKVD</sequence>
<keyword evidence="9" id="KW-0408">Iron</keyword>
<keyword evidence="13" id="KW-1185">Reference proteome</keyword>
<evidence type="ECO:0000256" key="3">
    <source>
        <dbReference type="ARBA" id="ARBA00022448"/>
    </source>
</evidence>
<accession>A0A7E4VHX3</accession>
<evidence type="ECO:0000256" key="5">
    <source>
        <dbReference type="ARBA" id="ARBA00022692"/>
    </source>
</evidence>
<evidence type="ECO:0000256" key="4">
    <source>
        <dbReference type="ARBA" id="ARBA00022617"/>
    </source>
</evidence>
<evidence type="ECO:0000256" key="10">
    <source>
        <dbReference type="ARBA" id="ARBA00023136"/>
    </source>
</evidence>
<evidence type="ECO:0000313" key="13">
    <source>
        <dbReference type="Proteomes" id="UP000492821"/>
    </source>
</evidence>
<dbReference type="SMART" id="SM00665">
    <property type="entry name" value="B561"/>
    <property type="match status" value="1"/>
</dbReference>
<keyword evidence="8 11" id="KW-1133">Transmembrane helix</keyword>
<evidence type="ECO:0000256" key="9">
    <source>
        <dbReference type="ARBA" id="ARBA00023004"/>
    </source>
</evidence>
<keyword evidence="5 11" id="KW-0812">Transmembrane</keyword>
<feature type="transmembrane region" description="Helical" evidence="11">
    <location>
        <begin position="35"/>
        <end position="59"/>
    </location>
</feature>
<dbReference type="Pfam" id="PF03188">
    <property type="entry name" value="Cytochrom_B561"/>
    <property type="match status" value="1"/>
</dbReference>
<feature type="transmembrane region" description="Helical" evidence="11">
    <location>
        <begin position="79"/>
        <end position="100"/>
    </location>
</feature>
<evidence type="ECO:0000256" key="8">
    <source>
        <dbReference type="ARBA" id="ARBA00022989"/>
    </source>
</evidence>
<evidence type="ECO:0000256" key="1">
    <source>
        <dbReference type="ARBA" id="ARBA00001970"/>
    </source>
</evidence>
<evidence type="ECO:0000259" key="12">
    <source>
        <dbReference type="PROSITE" id="PS50939"/>
    </source>
</evidence>
<reference evidence="14" key="2">
    <citation type="submission" date="2020-10" db="UniProtKB">
        <authorList>
            <consortium name="WormBaseParasite"/>
        </authorList>
    </citation>
    <scope>IDENTIFICATION</scope>
</reference>
<keyword evidence="3" id="KW-0813">Transport</keyword>
<feature type="transmembrane region" description="Helical" evidence="11">
    <location>
        <begin position="121"/>
        <end position="142"/>
    </location>
</feature>
<evidence type="ECO:0000256" key="2">
    <source>
        <dbReference type="ARBA" id="ARBA00004141"/>
    </source>
</evidence>
<evidence type="ECO:0000256" key="11">
    <source>
        <dbReference type="SAM" id="Phobius"/>
    </source>
</evidence>
<dbReference type="GO" id="GO:0016491">
    <property type="term" value="F:oxidoreductase activity"/>
    <property type="evidence" value="ECO:0007669"/>
    <property type="project" value="InterPro"/>
</dbReference>
<dbReference type="PANTHER" id="PTHR10106">
    <property type="entry name" value="CYTOCHROME B561-RELATED"/>
    <property type="match status" value="1"/>
</dbReference>
<dbReference type="WBParaSite" id="Pan_g21143.t1">
    <property type="protein sequence ID" value="Pan_g21143.t1"/>
    <property type="gene ID" value="Pan_g21143"/>
</dbReference>
<feature type="domain" description="Cytochrome b561" evidence="12">
    <location>
        <begin position="42"/>
        <end position="256"/>
    </location>
</feature>
<feature type="transmembrane region" description="Helical" evidence="11">
    <location>
        <begin position="162"/>
        <end position="182"/>
    </location>
</feature>
<keyword evidence="6" id="KW-0479">Metal-binding</keyword>
<feature type="transmembrane region" description="Helical" evidence="11">
    <location>
        <begin position="235"/>
        <end position="256"/>
    </location>
</feature>
<feature type="transmembrane region" description="Helical" evidence="11">
    <location>
        <begin position="194"/>
        <end position="212"/>
    </location>
</feature>
<comment type="cofactor">
    <cofactor evidence="1">
        <name>heme b</name>
        <dbReference type="ChEBI" id="CHEBI:60344"/>
    </cofactor>
</comment>
<keyword evidence="7" id="KW-0249">Electron transport</keyword>
<dbReference type="CDD" id="cd08554">
    <property type="entry name" value="Cyt_b561"/>
    <property type="match status" value="1"/>
</dbReference>
<name>A0A7E4VHX3_PANRE</name>
<dbReference type="Proteomes" id="UP000492821">
    <property type="component" value="Unassembled WGS sequence"/>
</dbReference>
<evidence type="ECO:0000256" key="6">
    <source>
        <dbReference type="ARBA" id="ARBA00022723"/>
    </source>
</evidence>
<dbReference type="GO" id="GO:0046872">
    <property type="term" value="F:metal ion binding"/>
    <property type="evidence" value="ECO:0007669"/>
    <property type="project" value="UniProtKB-KW"/>
</dbReference>
<evidence type="ECO:0000256" key="7">
    <source>
        <dbReference type="ARBA" id="ARBA00022982"/>
    </source>
</evidence>
<proteinExistence type="predicted"/>
<evidence type="ECO:0000313" key="14">
    <source>
        <dbReference type="WBParaSite" id="Pan_g21143.t1"/>
    </source>
</evidence>